<dbReference type="RefSeq" id="WP_061904363.1">
    <property type="nucleotide sequence ID" value="NZ_AP024354.1"/>
</dbReference>
<evidence type="ECO:0000313" key="2">
    <source>
        <dbReference type="EMBL" id="GIZ87660.1"/>
    </source>
</evidence>
<dbReference type="EMBL" id="BPMS01000003">
    <property type="protein sequence ID" value="GIZ87660.1"/>
    <property type="molecule type" value="Genomic_DNA"/>
</dbReference>
<evidence type="ECO:0000313" key="5">
    <source>
        <dbReference type="Proteomes" id="UP000185841"/>
    </source>
</evidence>
<evidence type="ECO:0000313" key="3">
    <source>
        <dbReference type="EMBL" id="GIZ92001.1"/>
    </source>
</evidence>
<accession>A0A142IRY7</accession>
<dbReference type="Proteomes" id="UP000887228">
    <property type="component" value="Unassembled WGS sequence"/>
</dbReference>
<keyword evidence="1" id="KW-0732">Signal</keyword>
<feature type="signal peptide" evidence="1">
    <location>
        <begin position="1"/>
        <end position="18"/>
    </location>
</feature>
<evidence type="ECO:0000256" key="1">
    <source>
        <dbReference type="SAM" id="SignalP"/>
    </source>
</evidence>
<gene>
    <name evidence="2" type="ORF">KAM435_09870</name>
    <name evidence="3" type="ORF">KAM436_09690</name>
    <name evidence="4" type="ORF">SAMN05878282_104239</name>
</gene>
<evidence type="ECO:0000313" key="4">
    <source>
        <dbReference type="EMBL" id="SIQ46773.1"/>
    </source>
</evidence>
<proteinExistence type="predicted"/>
<feature type="chain" id="PRO_5015050656" description="Lipoprotein" evidence="1">
    <location>
        <begin position="19"/>
        <end position="92"/>
    </location>
</feature>
<evidence type="ECO:0000313" key="7">
    <source>
        <dbReference type="Proteomes" id="UP000887228"/>
    </source>
</evidence>
<evidence type="ECO:0008006" key="8">
    <source>
        <dbReference type="Google" id="ProtNLM"/>
    </source>
</evidence>
<dbReference type="Proteomes" id="UP000185841">
    <property type="component" value="Unassembled WGS sequence"/>
</dbReference>
<dbReference type="KEGG" id="palc:A0T30_12075"/>
<evidence type="ECO:0000313" key="6">
    <source>
        <dbReference type="Proteomes" id="UP000887212"/>
    </source>
</evidence>
<dbReference type="GeneID" id="42930529"/>
<dbReference type="Proteomes" id="UP000887212">
    <property type="component" value="Unassembled WGS sequence"/>
</dbReference>
<dbReference type="AlphaFoldDB" id="A0A142IRY7"/>
<name>A0A142IRY7_AQUAC</name>
<dbReference type="EMBL" id="BPMT01000003">
    <property type="protein sequence ID" value="GIZ92001.1"/>
    <property type="molecule type" value="Genomic_DNA"/>
</dbReference>
<organism evidence="2 6">
    <name type="scientific">Aquipseudomonas alcaligenes</name>
    <name type="common">Pseudomonas alcaligenes</name>
    <dbReference type="NCBI Taxonomy" id="43263"/>
    <lineage>
        <taxon>Bacteria</taxon>
        <taxon>Pseudomonadati</taxon>
        <taxon>Pseudomonadota</taxon>
        <taxon>Gammaproteobacteria</taxon>
        <taxon>Pseudomonadales</taxon>
        <taxon>Pseudomonadaceae</taxon>
        <taxon>Aquipseudomonas</taxon>
    </lineage>
</organism>
<sequence length="92" mass="9972">MTRIATLALLALALSGCAAKTAYRDSCANQLDAAWRELDLAKAEGFAGTVSYSKALTLLTGAKTSQQFEGYESCTRNAEKARFYIRESRAGR</sequence>
<dbReference type="EMBL" id="FTMP01000004">
    <property type="protein sequence ID" value="SIQ46773.1"/>
    <property type="molecule type" value="Genomic_DNA"/>
</dbReference>
<reference evidence="2 7" key="2">
    <citation type="submission" date="2021-07" db="EMBL/GenBank/DDBJ databases">
        <title>Whole genome sequencing of carbapenem-resistant Pseudomonas spp. isolated in Japan.</title>
        <authorList>
            <person name="Suzuki M."/>
            <person name="Maehana S."/>
            <person name="Kitasato H."/>
        </authorList>
    </citation>
    <scope>NUCLEOTIDE SEQUENCE</scope>
    <source>
        <strain evidence="2">KAM435</strain>
        <strain evidence="3 7">KAM436</strain>
    </source>
</reference>
<reference evidence="4 5" key="1">
    <citation type="submission" date="2017-01" db="EMBL/GenBank/DDBJ databases">
        <authorList>
            <person name="Mah S.A."/>
            <person name="Swanson W.J."/>
            <person name="Moy G.W."/>
            <person name="Vacquier V.D."/>
        </authorList>
    </citation>
    <scope>NUCLEOTIDE SEQUENCE [LARGE SCALE GENOMIC DNA]</scope>
    <source>
        <strain evidence="4 5">RU36E</strain>
    </source>
</reference>
<dbReference type="PROSITE" id="PS51257">
    <property type="entry name" value="PROKAR_LIPOPROTEIN"/>
    <property type="match status" value="1"/>
</dbReference>
<protein>
    <recommendedName>
        <fullName evidence="8">Lipoprotein</fullName>
    </recommendedName>
</protein>